<dbReference type="InterPro" id="IPR050330">
    <property type="entry name" value="Bact_OuterMem_StrucFunc"/>
</dbReference>
<protein>
    <submittedName>
        <fullName evidence="8">OmpA family protein</fullName>
    </submittedName>
</protein>
<feature type="chain" id="PRO_5042252036" evidence="6">
    <location>
        <begin position="27"/>
        <end position="661"/>
    </location>
</feature>
<dbReference type="InterPro" id="IPR011990">
    <property type="entry name" value="TPR-like_helical_dom_sf"/>
</dbReference>
<dbReference type="InterPro" id="IPR019734">
    <property type="entry name" value="TPR_rpt"/>
</dbReference>
<accession>A0AAE3SIL7</accession>
<keyword evidence="3" id="KW-0998">Cell outer membrane</keyword>
<dbReference type="SMART" id="SM00028">
    <property type="entry name" value="TPR"/>
    <property type="match status" value="3"/>
</dbReference>
<dbReference type="RefSeq" id="WP_301198052.1">
    <property type="nucleotide sequence ID" value="NZ_JAPDPI010000005.1"/>
</dbReference>
<evidence type="ECO:0000259" key="7">
    <source>
        <dbReference type="PROSITE" id="PS51123"/>
    </source>
</evidence>
<comment type="caution">
    <text evidence="8">The sequence shown here is derived from an EMBL/GenBank/DDBJ whole genome shotgun (WGS) entry which is preliminary data.</text>
</comment>
<dbReference type="SUPFAM" id="SSF48452">
    <property type="entry name" value="TPR-like"/>
    <property type="match status" value="1"/>
</dbReference>
<feature type="signal peptide" evidence="6">
    <location>
        <begin position="1"/>
        <end position="26"/>
    </location>
</feature>
<dbReference type="Proteomes" id="UP001207408">
    <property type="component" value="Unassembled WGS sequence"/>
</dbReference>
<dbReference type="Pfam" id="PF00691">
    <property type="entry name" value="OmpA"/>
    <property type="match status" value="1"/>
</dbReference>
<dbReference type="InterPro" id="IPR036737">
    <property type="entry name" value="OmpA-like_sf"/>
</dbReference>
<evidence type="ECO:0000256" key="3">
    <source>
        <dbReference type="ARBA" id="ARBA00023237"/>
    </source>
</evidence>
<dbReference type="InterPro" id="IPR006664">
    <property type="entry name" value="OMP_bac"/>
</dbReference>
<dbReference type="EMBL" id="JAPDPI010000005">
    <property type="protein sequence ID" value="MCW3804830.1"/>
    <property type="molecule type" value="Genomic_DNA"/>
</dbReference>
<dbReference type="SUPFAM" id="SSF49464">
    <property type="entry name" value="Carboxypeptidase regulatory domain-like"/>
    <property type="match status" value="1"/>
</dbReference>
<dbReference type="InterPro" id="IPR006665">
    <property type="entry name" value="OmpA-like"/>
</dbReference>
<evidence type="ECO:0000256" key="6">
    <source>
        <dbReference type="SAM" id="SignalP"/>
    </source>
</evidence>
<organism evidence="8 9">
    <name type="scientific">Plebeiibacterium marinum</name>
    <dbReference type="NCBI Taxonomy" id="2992111"/>
    <lineage>
        <taxon>Bacteria</taxon>
        <taxon>Pseudomonadati</taxon>
        <taxon>Bacteroidota</taxon>
        <taxon>Bacteroidia</taxon>
        <taxon>Marinilabiliales</taxon>
        <taxon>Marinilabiliaceae</taxon>
        <taxon>Plebeiibacterium</taxon>
    </lineage>
</organism>
<evidence type="ECO:0000256" key="5">
    <source>
        <dbReference type="SAM" id="MobiDB-lite"/>
    </source>
</evidence>
<dbReference type="Pfam" id="PF07676">
    <property type="entry name" value="PD40"/>
    <property type="match status" value="5"/>
</dbReference>
<dbReference type="SUPFAM" id="SSF103088">
    <property type="entry name" value="OmpA-like"/>
    <property type="match status" value="1"/>
</dbReference>
<dbReference type="PRINTS" id="PR01021">
    <property type="entry name" value="OMPADOMAIN"/>
</dbReference>
<dbReference type="CDD" id="cd07185">
    <property type="entry name" value="OmpA_C-like"/>
    <property type="match status" value="1"/>
</dbReference>
<dbReference type="Gene3D" id="1.25.40.10">
    <property type="entry name" value="Tetratricopeptide repeat domain"/>
    <property type="match status" value="1"/>
</dbReference>
<dbReference type="PANTHER" id="PTHR30329">
    <property type="entry name" value="STATOR ELEMENT OF FLAGELLAR MOTOR COMPLEX"/>
    <property type="match status" value="1"/>
</dbReference>
<dbReference type="AlphaFoldDB" id="A0AAE3SIL7"/>
<name>A0AAE3SIL7_9BACT</name>
<feature type="region of interest" description="Disordered" evidence="5">
    <location>
        <begin position="635"/>
        <end position="661"/>
    </location>
</feature>
<keyword evidence="6" id="KW-0732">Signal</keyword>
<dbReference type="Gene3D" id="2.120.10.30">
    <property type="entry name" value="TolB, C-terminal domain"/>
    <property type="match status" value="1"/>
</dbReference>
<feature type="domain" description="OmpA-like" evidence="7">
    <location>
        <begin position="548"/>
        <end position="661"/>
    </location>
</feature>
<dbReference type="InterPro" id="IPR011042">
    <property type="entry name" value="6-blade_b-propeller_TolB-like"/>
</dbReference>
<evidence type="ECO:0000313" key="9">
    <source>
        <dbReference type="Proteomes" id="UP001207408"/>
    </source>
</evidence>
<gene>
    <name evidence="8" type="ORF">OM074_04275</name>
</gene>
<comment type="subcellular location">
    <subcellularLocation>
        <location evidence="1">Cell outer membrane</location>
    </subcellularLocation>
</comment>
<dbReference type="GO" id="GO:0009279">
    <property type="term" value="C:cell outer membrane"/>
    <property type="evidence" value="ECO:0007669"/>
    <property type="project" value="UniProtKB-SubCell"/>
</dbReference>
<dbReference type="InterPro" id="IPR008969">
    <property type="entry name" value="CarboxyPept-like_regulatory"/>
</dbReference>
<dbReference type="InterPro" id="IPR011659">
    <property type="entry name" value="WD40"/>
</dbReference>
<sequence length="661" mass="74519">MKTTFKTINCLLCLFALLFFVNEVQAQKLNTKSKKAVSLYKKASDYFGSDQFDKAIEPLQQAIGKDADFLEAYLLLSEVYFEQEDYKNQAEMLKTVLSKDSSFYVYSYYSLGIACFHMDEFDEAVKWFETYYRKTRSEKSKQKAEDWISKTLFAKLAKENPREIHAVNLGPGVNSENNEYWPSITADDQTLVYTVLVPRDSALVKNVVGPSMANHFHEDFYRAVKDNSGEWGQGIALGSPINTISNEGAQSLSSDGNWMFFTACGRRDSRGSCDIYFSKRTRNGWSTPVNIGPPVNTPYWESQPSFSSDGRTLFFASNRGGGKGKSDIWRAKLLGYKSDGTPFFGKPENLGEKVNTPFEEDSPFIHPDNQTLYFSSNGWSGMGKKDIFLSRKNKADQFVETVNLGYPINSTGDDVGLVVTADGTKAYFSSERLGKSYGGKDIYSFNMPEDIRPQPVSYVQGRVFDKKTGKRLQAAFELKDVDTKKMVVQASSTDFSGEFLICLPAGNSYALNVVKEGYLFYSGHFDMEDENSVNDPLVMDIYLKRIQVGEHVVLNNVFFETDSYVLRSQSEVELDKIVKFLSQNSTVKVQVLGYTDNVGSEGYNLELSNKRAQQVYQYFIDAGISANRLSFKGKGMSDPIESNDTEEGRAKNRRTELKIVE</sequence>
<evidence type="ECO:0000256" key="1">
    <source>
        <dbReference type="ARBA" id="ARBA00004442"/>
    </source>
</evidence>
<keyword evidence="9" id="KW-1185">Reference proteome</keyword>
<dbReference type="Gene3D" id="3.30.1330.60">
    <property type="entry name" value="OmpA-like domain"/>
    <property type="match status" value="1"/>
</dbReference>
<reference evidence="8" key="1">
    <citation type="submission" date="2022-10" db="EMBL/GenBank/DDBJ databases">
        <authorList>
            <person name="Yu W.X."/>
        </authorList>
    </citation>
    <scope>NUCLEOTIDE SEQUENCE</scope>
    <source>
        <strain evidence="8">D04</strain>
    </source>
</reference>
<evidence type="ECO:0000256" key="2">
    <source>
        <dbReference type="ARBA" id="ARBA00023136"/>
    </source>
</evidence>
<evidence type="ECO:0000256" key="4">
    <source>
        <dbReference type="PROSITE-ProRule" id="PRU00473"/>
    </source>
</evidence>
<keyword evidence="2 4" id="KW-0472">Membrane</keyword>
<dbReference type="PANTHER" id="PTHR30329:SF21">
    <property type="entry name" value="LIPOPROTEIN YIAD-RELATED"/>
    <property type="match status" value="1"/>
</dbReference>
<dbReference type="Pfam" id="PF13432">
    <property type="entry name" value="TPR_16"/>
    <property type="match status" value="1"/>
</dbReference>
<evidence type="ECO:0000313" key="8">
    <source>
        <dbReference type="EMBL" id="MCW3804830.1"/>
    </source>
</evidence>
<proteinExistence type="predicted"/>
<feature type="compositionally biased region" description="Basic and acidic residues" evidence="5">
    <location>
        <begin position="646"/>
        <end position="661"/>
    </location>
</feature>
<dbReference type="PROSITE" id="PS51123">
    <property type="entry name" value="OMPA_2"/>
    <property type="match status" value="1"/>
</dbReference>
<dbReference type="SUPFAM" id="SSF82171">
    <property type="entry name" value="DPP6 N-terminal domain-like"/>
    <property type="match status" value="1"/>
</dbReference>